<dbReference type="AlphaFoldDB" id="A0A7D4CF74"/>
<sequence>MNLLFDIGHPGQVHLFRNAINILKEKGHNVVVTAKNSPNILDLLEKLNIKYFNLGDKYDELHLKAFNQIKYNKNLLKIVNSNKIDIGIGSSLTIAQVSKISRIKSIILDDDDTDAVKLFAWFAHPFADAILSPIALKHDRKRKKDILYSGTHELFYLHPNYFSPDPNILKQLGISSNETFFVLRFVSGKAYHDIGENWVSLKQKLQIIDKLSRFGKIFITTERVIEPELAKWQLKLSPEKIHSLLYYAKMFIGDSQTMTSEAAILGTPAYKCNSFAHRLSVPNMLEYEYGLCYSYKVNEFDKLINKISHDIEKPDIKKEWEVKRQKFLSDSIDPTAFLVWFIENYPKSAKIMKENPDYQYNFK</sequence>
<gene>
    <name evidence="1" type="ORF">FHG85_00485</name>
</gene>
<name>A0A7D4CF74_9BACT</name>
<protein>
    <submittedName>
        <fullName evidence="1">DUF354 domain-containing protein</fullName>
    </submittedName>
</protein>
<reference evidence="1 2" key="1">
    <citation type="submission" date="2019-07" db="EMBL/GenBank/DDBJ databases">
        <title>Thalassofilum flectens gen. nov., sp. nov., a novel moderate thermophilic anaerobe from a shallow sea hot spring in Kunashir Island (Russia), representing a new family in the order Bacteroidales, and proposal of Thalassofilacea fam. nov.</title>
        <authorList>
            <person name="Kochetkova T.V."/>
            <person name="Podosokorskaya O.A."/>
            <person name="Novikov A."/>
            <person name="Elcheninov A.G."/>
            <person name="Toshchakov S.V."/>
            <person name="Kublanov I.V."/>
        </authorList>
    </citation>
    <scope>NUCLEOTIDE SEQUENCE [LARGE SCALE GENOMIC DNA]</scope>
    <source>
        <strain evidence="1 2">38-H</strain>
    </source>
</reference>
<dbReference type="PANTHER" id="PTHR39662:SF1">
    <property type="entry name" value="DUF354 DOMAIN-CONTAINING PROTEIN"/>
    <property type="match status" value="1"/>
</dbReference>
<dbReference type="EMBL" id="CP041345">
    <property type="protein sequence ID" value="QKG78806.1"/>
    <property type="molecule type" value="Genomic_DNA"/>
</dbReference>
<dbReference type="RefSeq" id="WP_173072321.1">
    <property type="nucleotide sequence ID" value="NZ_CP041345.1"/>
</dbReference>
<dbReference type="Pfam" id="PF04007">
    <property type="entry name" value="DUF354"/>
    <property type="match status" value="1"/>
</dbReference>
<dbReference type="PANTHER" id="PTHR39662">
    <property type="entry name" value="DUF354 DOMAIN-CONTAINING PROTEIN-RELATED"/>
    <property type="match status" value="1"/>
</dbReference>
<dbReference type="SUPFAM" id="SSF53756">
    <property type="entry name" value="UDP-Glycosyltransferase/glycogen phosphorylase"/>
    <property type="match status" value="1"/>
</dbReference>
<dbReference type="Proteomes" id="UP000500961">
    <property type="component" value="Chromosome"/>
</dbReference>
<evidence type="ECO:0000313" key="2">
    <source>
        <dbReference type="Proteomes" id="UP000500961"/>
    </source>
</evidence>
<dbReference type="PIRSF" id="PIRSF005357">
    <property type="entry name" value="UCP005357"/>
    <property type="match status" value="1"/>
</dbReference>
<keyword evidence="2" id="KW-1185">Reference proteome</keyword>
<dbReference type="InterPro" id="IPR007152">
    <property type="entry name" value="DUF354"/>
</dbReference>
<organism evidence="1 2">
    <name type="scientific">Tenuifilum thalassicum</name>
    <dbReference type="NCBI Taxonomy" id="2590900"/>
    <lineage>
        <taxon>Bacteria</taxon>
        <taxon>Pseudomonadati</taxon>
        <taxon>Bacteroidota</taxon>
        <taxon>Bacteroidia</taxon>
        <taxon>Bacteroidales</taxon>
        <taxon>Tenuifilaceae</taxon>
        <taxon>Tenuifilum</taxon>
    </lineage>
</organism>
<evidence type="ECO:0000313" key="1">
    <source>
        <dbReference type="EMBL" id="QKG78806.1"/>
    </source>
</evidence>
<accession>A0A7D4CF74</accession>
<proteinExistence type="predicted"/>
<dbReference type="KEGG" id="ttz:FHG85_00485"/>